<dbReference type="SUPFAM" id="SSF53335">
    <property type="entry name" value="S-adenosyl-L-methionine-dependent methyltransferases"/>
    <property type="match status" value="1"/>
</dbReference>
<dbReference type="GO" id="GO:1904262">
    <property type="term" value="P:negative regulation of TORC1 signaling"/>
    <property type="evidence" value="ECO:0007669"/>
    <property type="project" value="TreeGrafter"/>
</dbReference>
<dbReference type="EMBL" id="HE573024">
    <property type="protein sequence ID" value="CCC49638.1"/>
    <property type="molecule type" value="Genomic_DNA"/>
</dbReference>
<reference evidence="6" key="1">
    <citation type="journal article" date="2012" name="Proc. Natl. Acad. Sci. U.S.A.">
        <title>Antigenic diversity is generated by distinct evolutionary mechanisms in African trypanosome species.</title>
        <authorList>
            <person name="Jackson A.P."/>
            <person name="Berry A."/>
            <person name="Aslett M."/>
            <person name="Allison H.C."/>
            <person name="Burton P."/>
            <person name="Vavrova-Anderson J."/>
            <person name="Brown R."/>
            <person name="Browne H."/>
            <person name="Corton N."/>
            <person name="Hauser H."/>
            <person name="Gamble J."/>
            <person name="Gilderthorp R."/>
            <person name="Marcello L."/>
            <person name="McQuillan J."/>
            <person name="Otto T.D."/>
            <person name="Quail M.A."/>
            <person name="Sanders M.J."/>
            <person name="van Tonder A."/>
            <person name="Ginger M.L."/>
            <person name="Field M.C."/>
            <person name="Barry J.D."/>
            <person name="Hertz-Fowler C."/>
            <person name="Berriman M."/>
        </authorList>
    </citation>
    <scope>NUCLEOTIDE SEQUENCE</scope>
    <source>
        <strain evidence="6">Y486</strain>
    </source>
</reference>
<dbReference type="PANTHER" id="PTHR21008:SF0">
    <property type="entry name" value="S-ADENOSYLMETHIONINE SENSOR UPSTREAM OF MTORC1"/>
    <property type="match status" value="1"/>
</dbReference>
<evidence type="ECO:0000313" key="6">
    <source>
        <dbReference type="EMBL" id="CCC49638.1"/>
    </source>
</evidence>
<proteinExistence type="inferred from homology"/>
<feature type="region of interest" description="Disordered" evidence="5">
    <location>
        <begin position="137"/>
        <end position="156"/>
    </location>
</feature>
<name>G0U0N9_TRYVY</name>
<dbReference type="AlphaFoldDB" id="G0U0N9"/>
<feature type="binding site" evidence="4">
    <location>
        <position position="361"/>
    </location>
    <ligand>
        <name>S-adenosyl-L-methionine</name>
        <dbReference type="ChEBI" id="CHEBI:59789"/>
    </ligand>
</feature>
<dbReference type="InterPro" id="IPR029063">
    <property type="entry name" value="SAM-dependent_MTases_sf"/>
</dbReference>
<keyword evidence="3 4" id="KW-0949">S-adenosyl-L-methionine</keyword>
<feature type="compositionally biased region" description="Basic and acidic residues" evidence="5">
    <location>
        <begin position="143"/>
        <end position="156"/>
    </location>
</feature>
<evidence type="ECO:0000256" key="1">
    <source>
        <dbReference type="ARBA" id="ARBA00022603"/>
    </source>
</evidence>
<gene>
    <name evidence="6" type="ORF">TVY486_0802470</name>
</gene>
<dbReference type="VEuPathDB" id="TriTrypDB:TvY486_0802470"/>
<dbReference type="GO" id="GO:0032259">
    <property type="term" value="P:methylation"/>
    <property type="evidence" value="ECO:0007669"/>
    <property type="project" value="UniProtKB-KW"/>
</dbReference>
<sequence>MQKPMRDTSWGKVGDLESLDLCNAKSDDMRPGVCEAPVSPTYTHEEHLQKANTVKSFHYHLQQRMAAACSYRSKNETEEHLWFRLIADESERLRDYATAMYDIATRYWGTQGSGNGREEARDACSCSVSSTCKLEGNRKRRRGAAEQEGEKSDLSGSHADDAMICQHNDRLEYSMRCVADYFLGISVVPHHGVKNIVCLSAGLPLPSEQCDLVCFEKLPLIISPTIKVWRRNFYQLHKRQAQASEAEAEAYCSLCRLGEATGGASLQQAPLRELPISNDDTIRFGCAAMRSSAAVSAKLMYLTRQKLNQHCQAATSQVFSRLYVTDSPLQALDIGSCYGPFEGKTISNGVLCVPLSVTGLDLSPYEGSSVLKGDWLAARFFDPCSLHACRSTLEDPLGAFDVVFFCLFLSFLPHPRLRYKACLHAYLALKDYGLLVIVSTRTQGGRRNCWVDEWVACIESIGFKRVHKNIMKQIVGMSFSKQPATEVDQSVGEERVEVWLRHMMDRPEAQSGLCIVGDGRS</sequence>
<evidence type="ECO:0000256" key="3">
    <source>
        <dbReference type="ARBA" id="ARBA00022691"/>
    </source>
</evidence>
<dbReference type="GO" id="GO:0008168">
    <property type="term" value="F:methyltransferase activity"/>
    <property type="evidence" value="ECO:0007669"/>
    <property type="project" value="UniProtKB-UniRule"/>
</dbReference>
<dbReference type="InterPro" id="IPR021867">
    <property type="entry name" value="Bmt2/SAMTOR"/>
</dbReference>
<feature type="binding site" evidence="4">
    <location>
        <position position="335"/>
    </location>
    <ligand>
        <name>S-adenosyl-L-methionine</name>
        <dbReference type="ChEBI" id="CHEBI:59789"/>
    </ligand>
</feature>
<evidence type="ECO:0000256" key="4">
    <source>
        <dbReference type="HAMAP-Rule" id="MF_03044"/>
    </source>
</evidence>
<dbReference type="HAMAP" id="MF_03044">
    <property type="entry name" value="BMT2"/>
    <property type="match status" value="1"/>
</dbReference>
<comment type="similarity">
    <text evidence="4">Belongs to the BMT2 family.</text>
</comment>
<dbReference type="EC" id="2.1.1.-" evidence="4"/>
<comment type="function">
    <text evidence="4">Probable S-adenosyl-L-methionine-dependent methyltransferase.</text>
</comment>
<keyword evidence="2 4" id="KW-0808">Transferase</keyword>
<organism evidence="6">
    <name type="scientific">Trypanosoma vivax (strain Y486)</name>
    <dbReference type="NCBI Taxonomy" id="1055687"/>
    <lineage>
        <taxon>Eukaryota</taxon>
        <taxon>Discoba</taxon>
        <taxon>Euglenozoa</taxon>
        <taxon>Kinetoplastea</taxon>
        <taxon>Metakinetoplastina</taxon>
        <taxon>Trypanosomatida</taxon>
        <taxon>Trypanosomatidae</taxon>
        <taxon>Trypanosoma</taxon>
        <taxon>Duttonella</taxon>
    </lineage>
</organism>
<evidence type="ECO:0000256" key="2">
    <source>
        <dbReference type="ARBA" id="ARBA00022679"/>
    </source>
</evidence>
<dbReference type="PANTHER" id="PTHR21008">
    <property type="entry name" value="S-ADENOSYLMETHIONINE SENSOR UPSTREAM OF MTORC1-RELATED"/>
    <property type="match status" value="1"/>
</dbReference>
<keyword evidence="1 4" id="KW-0489">Methyltransferase</keyword>
<protein>
    <recommendedName>
        <fullName evidence="4">Probable methyltransferase BMT2 homolog</fullName>
        <ecNumber evidence="4">2.1.1.-</ecNumber>
    </recommendedName>
</protein>
<evidence type="ECO:0000256" key="5">
    <source>
        <dbReference type="SAM" id="MobiDB-lite"/>
    </source>
</evidence>
<dbReference type="Gene3D" id="3.40.50.150">
    <property type="entry name" value="Vaccinia Virus protein VP39"/>
    <property type="match status" value="1"/>
</dbReference>
<accession>G0U0N9</accession>